<evidence type="ECO:0000259" key="3">
    <source>
        <dbReference type="Pfam" id="PF18962"/>
    </source>
</evidence>
<dbReference type="InterPro" id="IPR026444">
    <property type="entry name" value="Secre_tail"/>
</dbReference>
<keyword evidence="1 2" id="KW-0732">Signal</keyword>
<dbReference type="NCBIfam" id="TIGR04183">
    <property type="entry name" value="Por_Secre_tail"/>
    <property type="match status" value="1"/>
</dbReference>
<feature type="chain" id="PRO_5013033362" evidence="2">
    <location>
        <begin position="21"/>
        <end position="721"/>
    </location>
</feature>
<evidence type="ECO:0000313" key="6">
    <source>
        <dbReference type="Proteomes" id="UP000216605"/>
    </source>
</evidence>
<dbReference type="Pfam" id="PF18962">
    <property type="entry name" value="Por_Secre_tail"/>
    <property type="match status" value="1"/>
</dbReference>
<dbReference type="InterPro" id="IPR013783">
    <property type="entry name" value="Ig-like_fold"/>
</dbReference>
<reference evidence="5 6" key="1">
    <citation type="submission" date="2017-07" db="EMBL/GenBank/DDBJ databases">
        <title>Flavobacterium cyanobacteriorum sp. nov., isolated from cyanobacterial aggregates in a eutrophic lake.</title>
        <authorList>
            <person name="Cai H."/>
        </authorList>
    </citation>
    <scope>NUCLEOTIDE SEQUENCE [LARGE SCALE GENOMIC DNA]</scope>
    <source>
        <strain evidence="5 6">TH021</strain>
    </source>
</reference>
<dbReference type="Proteomes" id="UP000216605">
    <property type="component" value="Unassembled WGS sequence"/>
</dbReference>
<dbReference type="Pfam" id="PF24595">
    <property type="entry name" value="DUF7619"/>
    <property type="match status" value="1"/>
</dbReference>
<dbReference type="AlphaFoldDB" id="A0A255Z7X5"/>
<organism evidence="5 6">
    <name type="scientific">Flavobacterium cyanobacteriorum</name>
    <dbReference type="NCBI Taxonomy" id="2022802"/>
    <lineage>
        <taxon>Bacteria</taxon>
        <taxon>Pseudomonadati</taxon>
        <taxon>Bacteroidota</taxon>
        <taxon>Flavobacteriia</taxon>
        <taxon>Flavobacteriales</taxon>
        <taxon>Flavobacteriaceae</taxon>
        <taxon>Flavobacterium</taxon>
    </lineage>
</organism>
<evidence type="ECO:0000259" key="4">
    <source>
        <dbReference type="Pfam" id="PF24595"/>
    </source>
</evidence>
<keyword evidence="6" id="KW-1185">Reference proteome</keyword>
<proteinExistence type="predicted"/>
<protein>
    <submittedName>
        <fullName evidence="5">Uncharacterized protein</fullName>
    </submittedName>
</protein>
<feature type="signal peptide" evidence="2">
    <location>
        <begin position="1"/>
        <end position="20"/>
    </location>
</feature>
<evidence type="ECO:0000256" key="1">
    <source>
        <dbReference type="ARBA" id="ARBA00022729"/>
    </source>
</evidence>
<dbReference type="RefSeq" id="WP_094414437.1">
    <property type="nucleotide sequence ID" value="NZ_NOXV01000253.1"/>
</dbReference>
<feature type="domain" description="Secretion system C-terminal sorting" evidence="3">
    <location>
        <begin position="650"/>
        <end position="720"/>
    </location>
</feature>
<gene>
    <name evidence="5" type="ORF">CHU92_08145</name>
</gene>
<name>A0A255Z7X5_9FLAO</name>
<evidence type="ECO:0000256" key="2">
    <source>
        <dbReference type="SAM" id="SignalP"/>
    </source>
</evidence>
<dbReference type="Gene3D" id="2.60.40.10">
    <property type="entry name" value="Immunoglobulins"/>
    <property type="match status" value="1"/>
</dbReference>
<feature type="domain" description="DUF7619" evidence="4">
    <location>
        <begin position="500"/>
        <end position="632"/>
    </location>
</feature>
<dbReference type="SUPFAM" id="SSF117074">
    <property type="entry name" value="Hypothetical protein PA1324"/>
    <property type="match status" value="1"/>
</dbReference>
<comment type="caution">
    <text evidence="5">The sequence shown here is derived from an EMBL/GenBank/DDBJ whole genome shotgun (WGS) entry which is preliminary data.</text>
</comment>
<evidence type="ECO:0000313" key="5">
    <source>
        <dbReference type="EMBL" id="OYQ37549.1"/>
    </source>
</evidence>
<sequence>MKLKLFFLFLLCMMKPGSYAQAVVNPVPDLEQCGNDVFDLTVQVPQLLGSQDPDEFTVDFYTTEASAVAGTPAIANPQAFVAPGEETVIYARVSSLAGGTWDITMFSLIINPLPFLNGADNVVACDSYILPPLSTGNYYTGSMGTGTMLPAGTVITTTQLIYIFIQTAQMCTAEESFTIEIGILPVNNPTPLVVCDYASNGIGIFNLGLKNNEITGGYSGTFITYHATEEDALAGVNPIGNFNAYFSPSAIVYARAVSSGSGCQAVIPLTLTVAQCNNNTVSGKITFDQDNNGCTATDFPAENISIFCAGGSTTIQTFTDAEGNYSFNNLPAGTNVVTVSQNNITFSVTPSAHIVNMPGMEVSKNFCLSVPNSTTDVAVSLIPVSQARPGFPATYSLVYRNAGTTVASGTVTLAFPDDKLVFNNSAPAMVQSGNTLSFNYENLLPFQRRVISITFTVVTPPVAQSGDILVFTAAMTPIDIDSNAANNTDMVQHTLVNSYDPNDISVREGESITPDQAQGFLHYVIRFQNLGTAEAIKVRIENYLDDKLDWITFRPLASSHSYRVARRGNEVMFFFDNINLPPSSVNEPASQGYISYRIKPKADVEVGDVIENNAAVFFDFNAPVFTNTVATTVEEALFVTDNSRLAQFHVYPNPASGLFTVSLQEISEAVATITDVTGKTVQKLVLTDAQSSVDISALTHGLYFINVASEGFSVTKKIIVK</sequence>
<accession>A0A255Z7X5</accession>
<dbReference type="OrthoDB" id="1110367at2"/>
<dbReference type="EMBL" id="NOXV01000253">
    <property type="protein sequence ID" value="OYQ37549.1"/>
    <property type="molecule type" value="Genomic_DNA"/>
</dbReference>
<dbReference type="InterPro" id="IPR055353">
    <property type="entry name" value="DUF7619"/>
</dbReference>